<evidence type="ECO:0000313" key="2">
    <source>
        <dbReference type="EMBL" id="KAF4862830.1"/>
    </source>
</evidence>
<dbReference type="Pfam" id="PF06985">
    <property type="entry name" value="HET"/>
    <property type="match status" value="1"/>
</dbReference>
<feature type="domain" description="Heterokaryon incompatibility" evidence="1">
    <location>
        <begin position="24"/>
        <end position="115"/>
    </location>
</feature>
<dbReference type="AlphaFoldDB" id="A0A9P5K878"/>
<keyword evidence="3" id="KW-1185">Reference proteome</keyword>
<comment type="caution">
    <text evidence="2">The sequence shown here is derived from an EMBL/GenBank/DDBJ whole genome shotgun (WGS) entry which is preliminary data.</text>
</comment>
<dbReference type="OrthoDB" id="674604at2759"/>
<evidence type="ECO:0000313" key="3">
    <source>
        <dbReference type="Proteomes" id="UP000711996"/>
    </source>
</evidence>
<protein>
    <submittedName>
        <fullName evidence="2">Vegetative incompatibility protein HET-E-1</fullName>
    </submittedName>
</protein>
<dbReference type="Proteomes" id="UP000711996">
    <property type="component" value="Unassembled WGS sequence"/>
</dbReference>
<sequence length="563" mass="64616">MPIRLIDTQTLKMRFFNSSVVPKYAILSHTWVEDEEISLQEMCAMAEDPGHAATQKSGYEKIVETCLQARAHGLQYAWVDTCCIDKSSSAELSEAINSMFRWYQESEVCFAFLSDLPADIEDIETALLQGCRWFNRGWCLQELIAPRNVNFYDEAWNFRGSKSEHKLRTLVSTITGIGEDVLKDSSLIHSIPVARRMRWASERVTTRVEDIAYCLLGIFDVNMPMLYGEGHKAFMRLQEEIIKRSSDMSIFLFLPSPSLGNRGSYIEDPTNAKADVHVCDMFARSPAAFIECDSLMRWGQEDPFDAQDFQVSMTNRGVYLGKQTLNFFPQHRCFALKHKYEFLNLRSENLPARPEVFLRKIGGNLFVRCQPCWPVQGQREPAMVDHEIFILSQATPSIKSAGDIRSALNRALRFQLKSYDKRIHVKLGDPSPQDRWDCSTTGFLLPNAFHFHTRIAIHWEIVDEKWSSSNRQSHTVWLLCEVRKVNSVSSRRIKYMLVESKPHDENLFSMAEGKFCYYIKDGGVGPFRWYAPDFTSFTVQISRDGDDDSDCEIYTCAIDVGGQ</sequence>
<accession>A0A9P5K878</accession>
<dbReference type="EMBL" id="QPMT01000007">
    <property type="protein sequence ID" value="KAF4862830.1"/>
    <property type="molecule type" value="Genomic_DNA"/>
</dbReference>
<dbReference type="PANTHER" id="PTHR10622:SF12">
    <property type="entry name" value="HET DOMAIN-CONTAINING PROTEIN"/>
    <property type="match status" value="1"/>
</dbReference>
<dbReference type="PANTHER" id="PTHR10622">
    <property type="entry name" value="HET DOMAIN-CONTAINING PROTEIN"/>
    <property type="match status" value="1"/>
</dbReference>
<name>A0A9P5K878_COLSI</name>
<organism evidence="2 3">
    <name type="scientific">Colletotrichum siamense</name>
    <name type="common">Anthracnose fungus</name>
    <dbReference type="NCBI Taxonomy" id="690259"/>
    <lineage>
        <taxon>Eukaryota</taxon>
        <taxon>Fungi</taxon>
        <taxon>Dikarya</taxon>
        <taxon>Ascomycota</taxon>
        <taxon>Pezizomycotina</taxon>
        <taxon>Sordariomycetes</taxon>
        <taxon>Hypocreomycetidae</taxon>
        <taxon>Glomerellales</taxon>
        <taxon>Glomerellaceae</taxon>
        <taxon>Colletotrichum</taxon>
        <taxon>Colletotrichum gloeosporioides species complex</taxon>
    </lineage>
</organism>
<dbReference type="InterPro" id="IPR010730">
    <property type="entry name" value="HET"/>
</dbReference>
<reference evidence="2" key="1">
    <citation type="submission" date="2019-06" db="EMBL/GenBank/DDBJ databases">
        <authorList>
            <person name="Gan P."/>
            <person name="Shirasu K."/>
        </authorList>
    </citation>
    <scope>NUCLEOTIDE SEQUENCE [LARGE SCALE GENOMIC DNA]</scope>
    <source>
        <strain evidence="2">CAD2</strain>
    </source>
</reference>
<proteinExistence type="predicted"/>
<evidence type="ECO:0000259" key="1">
    <source>
        <dbReference type="Pfam" id="PF06985"/>
    </source>
</evidence>
<gene>
    <name evidence="2" type="ORF">CGCSCA2_v003199</name>
</gene>